<dbReference type="GO" id="GO:0003723">
    <property type="term" value="F:RNA binding"/>
    <property type="evidence" value="ECO:0007669"/>
    <property type="project" value="InterPro"/>
</dbReference>
<dbReference type="Gene3D" id="3.30.2350.20">
    <property type="entry name" value="TruD, catalytic domain"/>
    <property type="match status" value="2"/>
</dbReference>
<feature type="compositionally biased region" description="Basic and acidic residues" evidence="4">
    <location>
        <begin position="215"/>
        <end position="236"/>
    </location>
</feature>
<feature type="region of interest" description="Disordered" evidence="4">
    <location>
        <begin position="639"/>
        <end position="659"/>
    </location>
</feature>
<dbReference type="EMBL" id="KN822008">
    <property type="protein sequence ID" value="KIM68814.1"/>
    <property type="molecule type" value="Genomic_DNA"/>
</dbReference>
<organism evidence="6 7">
    <name type="scientific">Scleroderma citrinum Foug A</name>
    <dbReference type="NCBI Taxonomy" id="1036808"/>
    <lineage>
        <taxon>Eukaryota</taxon>
        <taxon>Fungi</taxon>
        <taxon>Dikarya</taxon>
        <taxon>Basidiomycota</taxon>
        <taxon>Agaricomycotina</taxon>
        <taxon>Agaricomycetes</taxon>
        <taxon>Agaricomycetidae</taxon>
        <taxon>Boletales</taxon>
        <taxon>Sclerodermatineae</taxon>
        <taxon>Sclerodermataceae</taxon>
        <taxon>Scleroderma</taxon>
    </lineage>
</organism>
<evidence type="ECO:0000256" key="1">
    <source>
        <dbReference type="ARBA" id="ARBA00007953"/>
    </source>
</evidence>
<dbReference type="PROSITE" id="PS50984">
    <property type="entry name" value="TRUD"/>
    <property type="match status" value="1"/>
</dbReference>
<feature type="compositionally biased region" description="Polar residues" evidence="4">
    <location>
        <begin position="157"/>
        <end position="173"/>
    </location>
</feature>
<keyword evidence="2" id="KW-0819">tRNA processing</keyword>
<dbReference type="PANTHER" id="PTHR13326">
    <property type="entry name" value="TRNA PSEUDOURIDINE SYNTHASE D"/>
    <property type="match status" value="1"/>
</dbReference>
<feature type="region of interest" description="Disordered" evidence="4">
    <location>
        <begin position="215"/>
        <end position="278"/>
    </location>
</feature>
<feature type="compositionally biased region" description="Polar residues" evidence="4">
    <location>
        <begin position="129"/>
        <end position="138"/>
    </location>
</feature>
<dbReference type="AlphaFoldDB" id="A0A0C3EKS2"/>
<dbReference type="PROSITE" id="PS01268">
    <property type="entry name" value="UPF0024"/>
    <property type="match status" value="1"/>
</dbReference>
<sequence>MSTALSRDREDDEELSRSPKRVKVDVPSTDAEETVGSETHCTNATCILPPSHVLLGNQSSSPSSCTIRQLLESDVGITEYVSRDIPPVRGIIKQRFTDFLVFEVDLDYQVVHLKSLDKPVPTKKDKKSGPSNNSTGDNPDSGAKMSIETAGEELSGRSMSLQSAVAESSTSHTASDRKPVLTDEVIWDDSFKVSLSPYFSEGSIAQLEKMYLEGSEPKAEASNDVDVHPGDQKSGIEQEASSQQPAQENQDRNRNFRGERGRKPRGRGETHRGKRGDTRMVFSEPISSKADRTAVHQIVRELFKGKLETETESHSDQGSRIVVMWSRRGGGRGSGVGRGERPARGEYPPYIHFTMQKTNRDTQDALAYLARTLHANVKDFGVAGTKDKRGVTVQRVSLRRGNKLVEDIWKAANQIGRKSLHDALSQRGEHGIRIADLCYRKAGLELGMLKGNEFVITLRYLLADPRESVDQAMDSLKHKGFINYYGMQRFGTAAVPTHSIGLAFLKSDWHKAVSLILQVRQGEHPDVVEARQAWLVDRDLDRALALLPRRVVAERCILESYKKQGGDTRNALGALSTIPRNLRLMYIHAYQSYVWNAVVSERISMYGCDKAVPGDLVFEEEQAAKVGESEEVNDGIIAAEPAEDEDEPGSRSTKRQPWVQPKIKTLSAEDAHRYSIFDVIMPLPGRDVAYPGGSLGELYREFLRKDGLDPDDFLRKQKEYILNGSYRKILQLPKNLSWSILEYTDPEVALAQADEDKLLGFDPPRVTEDGMFLALQVNLTLSTAAYATMALRELTKTETSSHFQTGLTQASEDQQFRGTVANTGQATSLYDQEMTD</sequence>
<dbReference type="SUPFAM" id="SSF55120">
    <property type="entry name" value="Pseudouridine synthase"/>
    <property type="match status" value="1"/>
</dbReference>
<dbReference type="CDD" id="cd02576">
    <property type="entry name" value="PseudoU_synth_ScPUS7"/>
    <property type="match status" value="1"/>
</dbReference>
<feature type="compositionally biased region" description="Low complexity" evidence="4">
    <location>
        <begin position="237"/>
        <end position="248"/>
    </location>
</feature>
<keyword evidence="7" id="KW-1185">Reference proteome</keyword>
<feature type="compositionally biased region" description="Basic and acidic residues" evidence="4">
    <location>
        <begin position="249"/>
        <end position="278"/>
    </location>
</feature>
<dbReference type="InterPro" id="IPR042214">
    <property type="entry name" value="TruD_catalytic"/>
</dbReference>
<evidence type="ECO:0000256" key="2">
    <source>
        <dbReference type="ARBA" id="ARBA00022694"/>
    </source>
</evidence>
<dbReference type="STRING" id="1036808.A0A0C3EKS2"/>
<reference evidence="6 7" key="1">
    <citation type="submission" date="2014-04" db="EMBL/GenBank/DDBJ databases">
        <authorList>
            <consortium name="DOE Joint Genome Institute"/>
            <person name="Kuo A."/>
            <person name="Kohler A."/>
            <person name="Nagy L.G."/>
            <person name="Floudas D."/>
            <person name="Copeland A."/>
            <person name="Barry K.W."/>
            <person name="Cichocki N."/>
            <person name="Veneault-Fourrey C."/>
            <person name="LaButti K."/>
            <person name="Lindquist E.A."/>
            <person name="Lipzen A."/>
            <person name="Lundell T."/>
            <person name="Morin E."/>
            <person name="Murat C."/>
            <person name="Sun H."/>
            <person name="Tunlid A."/>
            <person name="Henrissat B."/>
            <person name="Grigoriev I.V."/>
            <person name="Hibbett D.S."/>
            <person name="Martin F."/>
            <person name="Nordberg H.P."/>
            <person name="Cantor M.N."/>
            <person name="Hua S.X."/>
        </authorList>
    </citation>
    <scope>NUCLEOTIDE SEQUENCE [LARGE SCALE GENOMIC DNA]</scope>
    <source>
        <strain evidence="6 7">Foug A</strain>
    </source>
</reference>
<dbReference type="Proteomes" id="UP000053989">
    <property type="component" value="Unassembled WGS sequence"/>
</dbReference>
<evidence type="ECO:0000313" key="6">
    <source>
        <dbReference type="EMBL" id="KIM68814.1"/>
    </source>
</evidence>
<dbReference type="PANTHER" id="PTHR13326:SF21">
    <property type="entry name" value="PSEUDOURIDYLATE SYNTHASE PUS7L"/>
    <property type="match status" value="1"/>
</dbReference>
<dbReference type="NCBIfam" id="TIGR00094">
    <property type="entry name" value="tRNA_TruD_broad"/>
    <property type="match status" value="1"/>
</dbReference>
<accession>A0A0C3EKS2</accession>
<dbReference type="InterPro" id="IPR020103">
    <property type="entry name" value="PsdUridine_synth_cat_dom_sf"/>
</dbReference>
<protein>
    <recommendedName>
        <fullName evidence="5">TRUD domain-containing protein</fullName>
    </recommendedName>
</protein>
<dbReference type="GO" id="GO:0009982">
    <property type="term" value="F:pseudouridine synthase activity"/>
    <property type="evidence" value="ECO:0007669"/>
    <property type="project" value="InterPro"/>
</dbReference>
<dbReference type="FunCoup" id="A0A0C3EKS2">
    <property type="interactions" value="759"/>
</dbReference>
<dbReference type="InterPro" id="IPR001656">
    <property type="entry name" value="PsdUridine_synth_TruD"/>
</dbReference>
<dbReference type="InterPro" id="IPR011760">
    <property type="entry name" value="PsdUridine_synth_TruD_insert"/>
</dbReference>
<evidence type="ECO:0000256" key="3">
    <source>
        <dbReference type="ARBA" id="ARBA00023235"/>
    </source>
</evidence>
<dbReference type="OrthoDB" id="447290at2759"/>
<feature type="region of interest" description="Disordered" evidence="4">
    <location>
        <begin position="119"/>
        <end position="177"/>
    </location>
</feature>
<evidence type="ECO:0000259" key="5">
    <source>
        <dbReference type="PROSITE" id="PS50984"/>
    </source>
</evidence>
<keyword evidence="3" id="KW-0413">Isomerase</keyword>
<proteinExistence type="inferred from homology"/>
<evidence type="ECO:0000256" key="4">
    <source>
        <dbReference type="SAM" id="MobiDB-lite"/>
    </source>
</evidence>
<gene>
    <name evidence="6" type="ORF">SCLCIDRAFT_1209011</name>
</gene>
<dbReference type="Pfam" id="PF01142">
    <property type="entry name" value="TruD"/>
    <property type="match status" value="1"/>
</dbReference>
<comment type="similarity">
    <text evidence="1">Belongs to the pseudouridine synthase TruD family.</text>
</comment>
<reference evidence="7" key="2">
    <citation type="submission" date="2015-01" db="EMBL/GenBank/DDBJ databases">
        <title>Evolutionary Origins and Diversification of the Mycorrhizal Mutualists.</title>
        <authorList>
            <consortium name="DOE Joint Genome Institute"/>
            <consortium name="Mycorrhizal Genomics Consortium"/>
            <person name="Kohler A."/>
            <person name="Kuo A."/>
            <person name="Nagy L.G."/>
            <person name="Floudas D."/>
            <person name="Copeland A."/>
            <person name="Barry K.W."/>
            <person name="Cichocki N."/>
            <person name="Veneault-Fourrey C."/>
            <person name="LaButti K."/>
            <person name="Lindquist E.A."/>
            <person name="Lipzen A."/>
            <person name="Lundell T."/>
            <person name="Morin E."/>
            <person name="Murat C."/>
            <person name="Riley R."/>
            <person name="Ohm R."/>
            <person name="Sun H."/>
            <person name="Tunlid A."/>
            <person name="Henrissat B."/>
            <person name="Grigoriev I.V."/>
            <person name="Hibbett D.S."/>
            <person name="Martin F."/>
        </authorList>
    </citation>
    <scope>NUCLEOTIDE SEQUENCE [LARGE SCALE GENOMIC DNA]</scope>
    <source>
        <strain evidence="7">Foug A</strain>
    </source>
</reference>
<dbReference type="GO" id="GO:0001522">
    <property type="term" value="P:pseudouridine synthesis"/>
    <property type="evidence" value="ECO:0007669"/>
    <property type="project" value="InterPro"/>
</dbReference>
<feature type="region of interest" description="Disordered" evidence="4">
    <location>
        <begin position="1"/>
        <end position="31"/>
    </location>
</feature>
<name>A0A0C3EKS2_9AGAM</name>
<dbReference type="HOGENOM" id="CLU_005281_0_2_1"/>
<dbReference type="InParanoid" id="A0A0C3EKS2"/>
<evidence type="ECO:0000313" key="7">
    <source>
        <dbReference type="Proteomes" id="UP000053989"/>
    </source>
</evidence>
<dbReference type="GO" id="GO:0005634">
    <property type="term" value="C:nucleus"/>
    <property type="evidence" value="ECO:0007669"/>
    <property type="project" value="TreeGrafter"/>
</dbReference>
<feature type="domain" description="TRUD" evidence="5">
    <location>
        <begin position="480"/>
        <end position="732"/>
    </location>
</feature>
<dbReference type="GO" id="GO:0008033">
    <property type="term" value="P:tRNA processing"/>
    <property type="evidence" value="ECO:0007669"/>
    <property type="project" value="UniProtKB-KW"/>
</dbReference>
<dbReference type="InterPro" id="IPR020119">
    <property type="entry name" value="PsdUridine_synth_TruD_CS"/>
</dbReference>
<dbReference type="PIRSF" id="PIRSF037016">
    <property type="entry name" value="Pseudouridin_synth_euk_prd"/>
    <property type="match status" value="1"/>
</dbReference>